<evidence type="ECO:0000313" key="4">
    <source>
        <dbReference type="Proteomes" id="UP000652761"/>
    </source>
</evidence>
<reference evidence="3" key="1">
    <citation type="submission" date="2017-07" db="EMBL/GenBank/DDBJ databases">
        <title>Taro Niue Genome Assembly and Annotation.</title>
        <authorList>
            <person name="Atibalentja N."/>
            <person name="Keating K."/>
            <person name="Fields C.J."/>
        </authorList>
    </citation>
    <scope>NUCLEOTIDE SEQUENCE</scope>
    <source>
        <strain evidence="3">Niue_2</strain>
        <tissue evidence="3">Leaf</tissue>
    </source>
</reference>
<protein>
    <submittedName>
        <fullName evidence="3">Uncharacterized protein</fullName>
    </submittedName>
</protein>
<evidence type="ECO:0000313" key="3">
    <source>
        <dbReference type="EMBL" id="MQL95705.1"/>
    </source>
</evidence>
<organism evidence="3 4">
    <name type="scientific">Colocasia esculenta</name>
    <name type="common">Wild taro</name>
    <name type="synonym">Arum esculentum</name>
    <dbReference type="NCBI Taxonomy" id="4460"/>
    <lineage>
        <taxon>Eukaryota</taxon>
        <taxon>Viridiplantae</taxon>
        <taxon>Streptophyta</taxon>
        <taxon>Embryophyta</taxon>
        <taxon>Tracheophyta</taxon>
        <taxon>Spermatophyta</taxon>
        <taxon>Magnoliopsida</taxon>
        <taxon>Liliopsida</taxon>
        <taxon>Araceae</taxon>
        <taxon>Aroideae</taxon>
        <taxon>Colocasieae</taxon>
        <taxon>Colocasia</taxon>
    </lineage>
</organism>
<comment type="caution">
    <text evidence="3">The sequence shown here is derived from an EMBL/GenBank/DDBJ whole genome shotgun (WGS) entry which is preliminary data.</text>
</comment>
<feature type="region of interest" description="Disordered" evidence="2">
    <location>
        <begin position="414"/>
        <end position="435"/>
    </location>
</feature>
<keyword evidence="1" id="KW-0175">Coiled coil</keyword>
<accession>A0A843VIE0</accession>
<sequence length="968" mass="111498">MVATTWKDSNCWHPNPLVTLHIKLKKLKSALKSWNADVFGNINDNLQAAYEEVSAAEVSFDSSPTIYNRESLNRANAHLKYAQRCEEMFWSQKACLQWLDDGDKNTKFFHAIVQSNRRRNYISRLKIDGSNNWCDDQAVLRDDAARYFESLLSSDGSWEEATQWISSMIFIRGTLLFASCLLTRMMPLMSQSGRCCKIALSLPGRWFLICKSCPVFIFRKTRILASGPTQLMVFSTLDRPTTSCALGAFRDLLWQRFGTASSFGKHLCFAGKSSTGYKHFYAKDESTHPSMVSTHQHRFKGKMCKNVETVSTHVKSVSTRVAVFQKSSLPRLTHSQSRSTLDPVPRTASLQIWDSRSTHSRAGRHGTFFPEQLLTYSGQCNKPGHMKGECPENKNEKHKRFQKYKKLKAMVATWSDEDTSEEEEEKKSSSSEGEEVCFMANSSDGKVSTSFDDYFIEDWQDVYAKLVEKYFEMRKENKHIKKKIENIYHNQSSNKRIIELESEVIEMLEEKENLLKIDDLNLASQKASQEFKDLIENLEIEKQEKQQKIEEIEILKNQLKEREEVIQTFTKGKDNLEALLGTNMTTTSHGLGFNKKKPQKDKSGEKKGKAPLVNFVKGPNLENTEIQQTANKTQNKSKTQKQKKTIRSTQSPDRSTCSTPKIKNNSNKNSNKNLKNKKKGKEIIHEKPWTSKTTLQENWTNPWNQWYENPCWYYPQYSYPNFWMYQHNPWIPPPRLNSNFQMKNSPPTKNKDLGAFIPKIKNKQKKAENTKVTLLLKWAPLNRYKHFYANDESTHPSMVSTHQHRFKGKMCKNVETVSTHVKSVSTRVVDTLSEQVDTRPSSQNSQFADLGQQVDTLKSRLTRDLLPRTTSYIFWTTPLKHSKEADPVEDFFGEEFEEDPTSQIAEYRLGLQASQVPVDSKQGPIDRYNQSESTSSAKALPVDNRSSPVDRCNQSEEQKLWKACACRQ</sequence>
<dbReference type="EMBL" id="NMUH01001823">
    <property type="protein sequence ID" value="MQL95705.1"/>
    <property type="molecule type" value="Genomic_DNA"/>
</dbReference>
<feature type="coiled-coil region" evidence="1">
    <location>
        <begin position="490"/>
        <end position="565"/>
    </location>
</feature>
<feature type="compositionally biased region" description="Low complexity" evidence="2">
    <location>
        <begin position="661"/>
        <end position="673"/>
    </location>
</feature>
<proteinExistence type="predicted"/>
<evidence type="ECO:0000256" key="1">
    <source>
        <dbReference type="SAM" id="Coils"/>
    </source>
</evidence>
<keyword evidence="4" id="KW-1185">Reference proteome</keyword>
<feature type="compositionally biased region" description="Low complexity" evidence="2">
    <location>
        <begin position="627"/>
        <end position="637"/>
    </location>
</feature>
<feature type="compositionally biased region" description="Polar residues" evidence="2">
    <location>
        <begin position="928"/>
        <end position="937"/>
    </location>
</feature>
<feature type="region of interest" description="Disordered" evidence="2">
    <location>
        <begin position="915"/>
        <end position="953"/>
    </location>
</feature>
<dbReference type="Proteomes" id="UP000652761">
    <property type="component" value="Unassembled WGS sequence"/>
</dbReference>
<dbReference type="OrthoDB" id="1002559at2759"/>
<feature type="region of interest" description="Disordered" evidence="2">
    <location>
        <begin position="585"/>
        <end position="683"/>
    </location>
</feature>
<dbReference type="AlphaFoldDB" id="A0A843VIE0"/>
<feature type="compositionally biased region" description="Acidic residues" evidence="2">
    <location>
        <begin position="415"/>
        <end position="424"/>
    </location>
</feature>
<evidence type="ECO:0000256" key="2">
    <source>
        <dbReference type="SAM" id="MobiDB-lite"/>
    </source>
</evidence>
<name>A0A843VIE0_COLES</name>
<gene>
    <name evidence="3" type="ORF">Taro_028372</name>
</gene>